<keyword evidence="3 10" id="KW-0813">Transport</keyword>
<evidence type="ECO:0000256" key="2">
    <source>
        <dbReference type="ARBA" id="ARBA00006980"/>
    </source>
</evidence>
<evidence type="ECO:0000256" key="7">
    <source>
        <dbReference type="ARBA" id="ARBA00022927"/>
    </source>
</evidence>
<dbReference type="PRINTS" id="PR01032">
    <property type="entry name" value="PHAGEIV"/>
</dbReference>
<evidence type="ECO:0000256" key="1">
    <source>
        <dbReference type="ARBA" id="ARBA00004442"/>
    </source>
</evidence>
<dbReference type="GO" id="GO:0015627">
    <property type="term" value="C:type II protein secretion system complex"/>
    <property type="evidence" value="ECO:0007669"/>
    <property type="project" value="InterPro"/>
</dbReference>
<name>A0A0S4M0F7_9BURK</name>
<organism evidence="16 17">
    <name type="scientific">Candidatus Ichthyocystis hellenicum</name>
    <dbReference type="NCBI Taxonomy" id="1561003"/>
    <lineage>
        <taxon>Bacteria</taxon>
        <taxon>Pseudomonadati</taxon>
        <taxon>Pseudomonadota</taxon>
        <taxon>Betaproteobacteria</taxon>
        <taxon>Burkholderiales</taxon>
        <taxon>Candidatus Ichthyocystis</taxon>
    </lineage>
</organism>
<evidence type="ECO:0000256" key="8">
    <source>
        <dbReference type="ARBA" id="ARBA00023136"/>
    </source>
</evidence>
<evidence type="ECO:0000256" key="9">
    <source>
        <dbReference type="ARBA" id="ARBA00023237"/>
    </source>
</evidence>
<feature type="region of interest" description="Disordered" evidence="11">
    <location>
        <begin position="364"/>
        <end position="394"/>
    </location>
</feature>
<dbReference type="InterPro" id="IPR001775">
    <property type="entry name" value="GspD/PilQ"/>
</dbReference>
<dbReference type="PANTHER" id="PTHR30332">
    <property type="entry name" value="PROBABLE GENERAL SECRETION PATHWAY PROTEIN D"/>
    <property type="match status" value="1"/>
</dbReference>
<keyword evidence="9" id="KW-0998">Cell outer membrane</keyword>
<dbReference type="OrthoDB" id="9775455at2"/>
<evidence type="ECO:0000256" key="12">
    <source>
        <dbReference type="SAM" id="SignalP"/>
    </source>
</evidence>
<dbReference type="EMBL" id="LN906597">
    <property type="protein sequence ID" value="CUT17214.1"/>
    <property type="molecule type" value="Genomic_DNA"/>
</dbReference>
<evidence type="ECO:0000313" key="16">
    <source>
        <dbReference type="EMBL" id="CUT17214.1"/>
    </source>
</evidence>
<feature type="chain" id="PRO_5006624300" evidence="12">
    <location>
        <begin position="20"/>
        <end position="777"/>
    </location>
</feature>
<evidence type="ECO:0000256" key="10">
    <source>
        <dbReference type="RuleBase" id="RU004004"/>
    </source>
</evidence>
<reference evidence="17" key="1">
    <citation type="submission" date="2015-11" db="EMBL/GenBank/DDBJ databases">
        <authorList>
            <person name="Seth-Smith H.M.B."/>
        </authorList>
    </citation>
    <scope>NUCLEOTIDE SEQUENCE [LARGE SCALE GENOMIC DNA]</scope>
    <source>
        <strain evidence="17">2013Ark11</strain>
    </source>
</reference>
<dbReference type="STRING" id="1561003.Ark11_0360"/>
<dbReference type="InterPro" id="IPR049371">
    <property type="entry name" value="GspD-like_N0"/>
</dbReference>
<keyword evidence="17" id="KW-1185">Reference proteome</keyword>
<keyword evidence="4" id="KW-1134">Transmembrane beta strand</keyword>
<dbReference type="Proteomes" id="UP000198651">
    <property type="component" value="Chromosome I"/>
</dbReference>
<evidence type="ECO:0000256" key="11">
    <source>
        <dbReference type="SAM" id="MobiDB-lite"/>
    </source>
</evidence>
<dbReference type="NCBIfam" id="TIGR02517">
    <property type="entry name" value="type_II_gspD"/>
    <property type="match status" value="1"/>
</dbReference>
<protein>
    <submittedName>
        <fullName evidence="16">Putative type II secretion system protein D</fullName>
    </submittedName>
</protein>
<evidence type="ECO:0000259" key="15">
    <source>
        <dbReference type="Pfam" id="PF21305"/>
    </source>
</evidence>
<dbReference type="RefSeq" id="WP_092490441.1">
    <property type="nucleotide sequence ID" value="NZ_LN906597.1"/>
</dbReference>
<feature type="domain" description="Type II/III secretion system secretin-like" evidence="13">
    <location>
        <begin position="524"/>
        <end position="694"/>
    </location>
</feature>
<dbReference type="InterPro" id="IPR004846">
    <property type="entry name" value="T2SS/T3SS_dom"/>
</dbReference>
<dbReference type="InterPro" id="IPR013356">
    <property type="entry name" value="T2SS_GspD"/>
</dbReference>
<dbReference type="GO" id="GO:0015628">
    <property type="term" value="P:protein secretion by the type II secretion system"/>
    <property type="evidence" value="ECO:0007669"/>
    <property type="project" value="InterPro"/>
</dbReference>
<keyword evidence="6 12" id="KW-0732">Signal</keyword>
<evidence type="ECO:0000256" key="3">
    <source>
        <dbReference type="ARBA" id="ARBA00022448"/>
    </source>
</evidence>
<dbReference type="Pfam" id="PF21305">
    <property type="entry name" value="type_II_gspD_N0"/>
    <property type="match status" value="1"/>
</dbReference>
<accession>A0A0S4M0F7</accession>
<keyword evidence="8" id="KW-0472">Membrane</keyword>
<evidence type="ECO:0000259" key="13">
    <source>
        <dbReference type="Pfam" id="PF00263"/>
    </source>
</evidence>
<dbReference type="Pfam" id="PF03958">
    <property type="entry name" value="Secretin_N"/>
    <property type="match status" value="2"/>
</dbReference>
<feature type="domain" description="GspD-like N0" evidence="15">
    <location>
        <begin position="71"/>
        <end position="140"/>
    </location>
</feature>
<evidence type="ECO:0000256" key="6">
    <source>
        <dbReference type="ARBA" id="ARBA00022729"/>
    </source>
</evidence>
<evidence type="ECO:0000313" key="17">
    <source>
        <dbReference type="Proteomes" id="UP000198651"/>
    </source>
</evidence>
<evidence type="ECO:0000259" key="14">
    <source>
        <dbReference type="Pfam" id="PF03958"/>
    </source>
</evidence>
<dbReference type="InterPro" id="IPR050810">
    <property type="entry name" value="Bact_Secretion_Sys_Channel"/>
</dbReference>
<dbReference type="PANTHER" id="PTHR30332:SF24">
    <property type="entry name" value="SECRETIN GSPD-RELATED"/>
    <property type="match status" value="1"/>
</dbReference>
<feature type="domain" description="NolW-like" evidence="14">
    <location>
        <begin position="306"/>
        <end position="440"/>
    </location>
</feature>
<dbReference type="PRINTS" id="PR00811">
    <property type="entry name" value="BCTERIALGSPD"/>
</dbReference>
<dbReference type="GO" id="GO:0009279">
    <property type="term" value="C:cell outer membrane"/>
    <property type="evidence" value="ECO:0007669"/>
    <property type="project" value="UniProtKB-SubCell"/>
</dbReference>
<evidence type="ECO:0000256" key="4">
    <source>
        <dbReference type="ARBA" id="ARBA00022452"/>
    </source>
</evidence>
<dbReference type="Gene3D" id="3.30.1370.120">
    <property type="match status" value="3"/>
</dbReference>
<dbReference type="InterPro" id="IPR038591">
    <property type="entry name" value="NolW-like_sf"/>
</dbReference>
<comment type="similarity">
    <text evidence="2">Belongs to the bacterial secretin family. GSP D subfamily.</text>
</comment>
<comment type="subcellular location">
    <subcellularLocation>
        <location evidence="1 10">Cell outer membrane</location>
    </subcellularLocation>
</comment>
<dbReference type="InterPro" id="IPR005644">
    <property type="entry name" value="NolW-like"/>
</dbReference>
<proteinExistence type="inferred from homology"/>
<gene>
    <name evidence="16" type="ORF">Ark11_0360</name>
</gene>
<dbReference type="PATRIC" id="fig|1561003.3.peg.374"/>
<feature type="domain" description="NolW-like" evidence="14">
    <location>
        <begin position="166"/>
        <end position="224"/>
    </location>
</feature>
<dbReference type="Pfam" id="PF00263">
    <property type="entry name" value="Secretin"/>
    <property type="match status" value="1"/>
</dbReference>
<sequence length="777" mass="84885">MRLYVLFLASILGVASFFAAYGHPDENSEMIGLFTRNQSMETKGTDYSAKVDKGRVLTKAKDQKKLPTATLNFNHADLESVIRAVSYFVQKDFLLDPHIHGTINLISNGPVSREQAYGILLAALRMQGFAVVEEDKFVKVLLRSDARSEFNANSSLSGVSDDSIVTKIVDLQNSSATQVSRAIRPVLSPRGIISAYPDKNTIILSDYKDNVVQAVKVIKKLDARDGRLDRVFLKNYTAYDMSVLVAPLIDPKTTGLSADPGQRVSVLPDRDSNSIIVYGGTKDYRKHIVEMIGDIDDKVNTSSNYHIVYLKYADANYLADTLRSVFSRSAGKVGGPAATSVTPSSPGNVRFSEASHAAFSNNQMGKLSRSNLSSSSKIGSTDSDSIPEPNNGPESVDPVVFPGVTIAPDESINALVIYAPHEIYIAIRDLIEQLDVRRAQLFIESLIVEISSDHSGDVGFQFGGMPKKGAFAMTNFYNSGSSVIQDPSGINSLGAGLIVGLLRGMVTLPGGKKIIDLTMLAKFLETQTHTNILSKPNLLTLDNQEAKIVVGQNVPFVTGQYVPSSGTAPQQPFQTIERQDVGLTLNIRPQIMKDGVVKLDIYQEVSSVQPKSSVDGTNSAADIVTSKRSIRSTVLVNDGQIVALGGLIEDKLQDSSHKVPFFGNLPILGALFRSDSRTHQKTNLIIFLRPIIIRNAKDMDPYTIDRYRYLRVLQRKEKLPDAIGMPRMESPILPDISGTMVAKEDTYSNSKLRSCLPESRYLVGDFWSASSNCKVDG</sequence>
<keyword evidence="5" id="KW-0812">Transmembrane</keyword>
<feature type="signal peptide" evidence="12">
    <location>
        <begin position="1"/>
        <end position="19"/>
    </location>
</feature>
<dbReference type="AlphaFoldDB" id="A0A0S4M0F7"/>
<keyword evidence="7" id="KW-0653">Protein transport</keyword>
<feature type="compositionally biased region" description="Low complexity" evidence="11">
    <location>
        <begin position="368"/>
        <end position="386"/>
    </location>
</feature>
<evidence type="ECO:0000256" key="5">
    <source>
        <dbReference type="ARBA" id="ARBA00022692"/>
    </source>
</evidence>